<evidence type="ECO:0000256" key="11">
    <source>
        <dbReference type="ARBA" id="ARBA00023136"/>
    </source>
</evidence>
<feature type="transmembrane region" description="Helical" evidence="13">
    <location>
        <begin position="92"/>
        <end position="110"/>
    </location>
</feature>
<keyword evidence="6" id="KW-0997">Cell inner membrane</keyword>
<organism evidence="14 15">
    <name type="scientific">Pseudodesulfovibrio senegalensis</name>
    <dbReference type="NCBI Taxonomy" id="1721087"/>
    <lineage>
        <taxon>Bacteria</taxon>
        <taxon>Pseudomonadati</taxon>
        <taxon>Thermodesulfobacteriota</taxon>
        <taxon>Desulfovibrionia</taxon>
        <taxon>Desulfovibrionales</taxon>
        <taxon>Desulfovibrionaceae</taxon>
    </lineage>
</organism>
<keyword evidence="12" id="KW-0739">Sodium transport</keyword>
<evidence type="ECO:0000256" key="6">
    <source>
        <dbReference type="ARBA" id="ARBA00022519"/>
    </source>
</evidence>
<dbReference type="PANTHER" id="PTHR43302:SF1">
    <property type="entry name" value="NA(+)_H(+) ANTIPORTER NHAB"/>
    <property type="match status" value="1"/>
</dbReference>
<evidence type="ECO:0000256" key="7">
    <source>
        <dbReference type="ARBA" id="ARBA00022692"/>
    </source>
</evidence>
<comment type="caution">
    <text evidence="14">The sequence shown here is derived from an EMBL/GenBank/DDBJ whole genome shotgun (WGS) entry which is preliminary data.</text>
</comment>
<feature type="transmembrane region" description="Helical" evidence="13">
    <location>
        <begin position="391"/>
        <end position="415"/>
    </location>
</feature>
<evidence type="ECO:0000256" key="9">
    <source>
        <dbReference type="ARBA" id="ARBA00023053"/>
    </source>
</evidence>
<protein>
    <submittedName>
        <fullName evidence="14">Sodium/proton antiporter NhaB</fullName>
    </submittedName>
</protein>
<keyword evidence="15" id="KW-1185">Reference proteome</keyword>
<proteinExistence type="inferred from homology"/>
<evidence type="ECO:0000256" key="8">
    <source>
        <dbReference type="ARBA" id="ARBA00022989"/>
    </source>
</evidence>
<dbReference type="GO" id="GO:0015385">
    <property type="term" value="F:sodium:proton antiporter activity"/>
    <property type="evidence" value="ECO:0007669"/>
    <property type="project" value="InterPro"/>
</dbReference>
<reference evidence="14 15" key="1">
    <citation type="journal article" date="2017" name="Int. J. Syst. Evol. Microbiol.">
        <title>Desulfovibrio senegalensis sp. nov., a mesophilic sulfate reducer isolated from marine sediment.</title>
        <authorList>
            <person name="Thioye A."/>
            <person name="Gam Z.B.A."/>
            <person name="Mbengue M."/>
            <person name="Cayol J.L."/>
            <person name="Joseph-Bartoli M."/>
            <person name="Toure-Kane C."/>
            <person name="Labat M."/>
        </authorList>
    </citation>
    <scope>NUCLEOTIDE SEQUENCE [LARGE SCALE GENOMIC DNA]</scope>
    <source>
        <strain evidence="14 15">DSM 101509</strain>
    </source>
</reference>
<feature type="transmembrane region" description="Helical" evidence="13">
    <location>
        <begin position="43"/>
        <end position="60"/>
    </location>
</feature>
<dbReference type="PANTHER" id="PTHR43302">
    <property type="entry name" value="TRANSPORTER ARSB-RELATED"/>
    <property type="match status" value="1"/>
</dbReference>
<dbReference type="Pfam" id="PF06450">
    <property type="entry name" value="NhaB"/>
    <property type="match status" value="2"/>
</dbReference>
<feature type="transmembrane region" description="Helical" evidence="13">
    <location>
        <begin position="301"/>
        <end position="332"/>
    </location>
</feature>
<keyword evidence="3" id="KW-0813">Transport</keyword>
<feature type="transmembrane region" description="Helical" evidence="13">
    <location>
        <begin position="130"/>
        <end position="163"/>
    </location>
</feature>
<feature type="transmembrane region" description="Helical" evidence="13">
    <location>
        <begin position="352"/>
        <end position="370"/>
    </location>
</feature>
<keyword evidence="8 13" id="KW-1133">Transmembrane helix</keyword>
<dbReference type="EMBL" id="WAIE01000006">
    <property type="protein sequence ID" value="KAB1440778.1"/>
    <property type="molecule type" value="Genomic_DNA"/>
</dbReference>
<evidence type="ECO:0000256" key="5">
    <source>
        <dbReference type="ARBA" id="ARBA00022475"/>
    </source>
</evidence>
<name>A0A6N6N074_9BACT</name>
<dbReference type="HAMAP" id="MF_01599">
    <property type="entry name" value="NhaB"/>
    <property type="match status" value="1"/>
</dbReference>
<evidence type="ECO:0000256" key="3">
    <source>
        <dbReference type="ARBA" id="ARBA00022448"/>
    </source>
</evidence>
<dbReference type="Proteomes" id="UP000438699">
    <property type="component" value="Unassembled WGS sequence"/>
</dbReference>
<dbReference type="RefSeq" id="WP_151151522.1">
    <property type="nucleotide sequence ID" value="NZ_WAIE01000006.1"/>
</dbReference>
<dbReference type="AlphaFoldDB" id="A0A6N6N074"/>
<keyword evidence="9" id="KW-0915">Sodium</keyword>
<feature type="transmembrane region" description="Helical" evidence="13">
    <location>
        <begin position="519"/>
        <end position="537"/>
    </location>
</feature>
<sequence length="546" mass="59595">MTLGQAFKANFLGNAPQWYKLCLLAFLIINPIVWFGVPNGHFLAGWILIGEFIFTLAMALKCYPLPAGGLLAIEAIAMGMTSPQSVYHEAVHNFPVILLLIFMVAGIYFMKDLLQFTFTKLLVKIQSKILISLLFCFSGAFLSAFLDALTVTAVIISVAYGFYNVYHRYASGVPMTSSHDLVNDEAVKMGREDLLEFRAYLRNLMMHGAVGTALGGVCTIVGEPQNLLIGHEMGWHFMDFFIMVAPISMPVLIMGLLTCASLEKFHLFGYGAALPGNVRSILLEQATQDEAKRGITGKAKLVTQIIVAIWLIVSLGLHLAEVGIIGLSVIVLLSSFNGFVEEHQFGKAFEEALPFTALLVVFFAIVAVIHDNHLFAPVIHYVLSLKGHVQLAAYYLANGLLSMISDNVFVATVYISETKMHFVDVLSALPGVQDGKALMAALTDPHQVRADVIATLPEAIQQTVATEMKQFDHLAVAINTGTNIPSVATPNGQAAFLFLLTSTLAPVIRLSYGRMVMLALPYTIVMSITGLTATYYMNEILHFFGG</sequence>
<evidence type="ECO:0000256" key="12">
    <source>
        <dbReference type="ARBA" id="ARBA00023201"/>
    </source>
</evidence>
<dbReference type="NCBIfam" id="NF007093">
    <property type="entry name" value="PRK09547.1"/>
    <property type="match status" value="1"/>
</dbReference>
<evidence type="ECO:0000256" key="10">
    <source>
        <dbReference type="ARBA" id="ARBA00023065"/>
    </source>
</evidence>
<keyword evidence="7 13" id="KW-0812">Transmembrane</keyword>
<accession>A0A6N6N074</accession>
<dbReference type="OrthoDB" id="5410198at2"/>
<keyword evidence="4" id="KW-0050">Antiport</keyword>
<evidence type="ECO:0000313" key="14">
    <source>
        <dbReference type="EMBL" id="KAB1440778.1"/>
    </source>
</evidence>
<feature type="transmembrane region" description="Helical" evidence="13">
    <location>
        <begin position="18"/>
        <end position="37"/>
    </location>
</feature>
<dbReference type="GO" id="GO:0005886">
    <property type="term" value="C:plasma membrane"/>
    <property type="evidence" value="ECO:0007669"/>
    <property type="project" value="UniProtKB-SubCell"/>
</dbReference>
<gene>
    <name evidence="14" type="primary">nhaB</name>
    <name evidence="14" type="ORF">F8A88_12565</name>
</gene>
<evidence type="ECO:0000256" key="4">
    <source>
        <dbReference type="ARBA" id="ARBA00022449"/>
    </source>
</evidence>
<keyword evidence="10" id="KW-0406">Ion transport</keyword>
<comment type="similarity">
    <text evidence="2">Belongs to the NhaB Na(+)/H(+) (TC 2.A.34) antiporter family.</text>
</comment>
<keyword evidence="5" id="KW-1003">Cell membrane</keyword>
<evidence type="ECO:0000256" key="1">
    <source>
        <dbReference type="ARBA" id="ARBA00004651"/>
    </source>
</evidence>
<evidence type="ECO:0000256" key="2">
    <source>
        <dbReference type="ARBA" id="ARBA00006036"/>
    </source>
</evidence>
<evidence type="ECO:0000313" key="15">
    <source>
        <dbReference type="Proteomes" id="UP000438699"/>
    </source>
</evidence>
<feature type="transmembrane region" description="Helical" evidence="13">
    <location>
        <begin position="240"/>
        <end position="260"/>
    </location>
</feature>
<evidence type="ECO:0000256" key="13">
    <source>
        <dbReference type="SAM" id="Phobius"/>
    </source>
</evidence>
<comment type="subcellular location">
    <subcellularLocation>
        <location evidence="1">Cell membrane</location>
        <topology evidence="1">Multi-pass membrane protein</topology>
    </subcellularLocation>
</comment>
<keyword evidence="11 13" id="KW-0472">Membrane</keyword>
<dbReference type="InterPro" id="IPR004671">
    <property type="entry name" value="Na+/H+_antiporter_NhaB"/>
</dbReference>